<gene>
    <name evidence="2" type="ORF">EGD98_08565</name>
</gene>
<dbReference type="Pfam" id="PF21818">
    <property type="entry name" value="DUF6884"/>
    <property type="match status" value="1"/>
</dbReference>
<evidence type="ECO:0000313" key="2">
    <source>
        <dbReference type="EMBL" id="MBX0303724.1"/>
    </source>
</evidence>
<dbReference type="Proteomes" id="UP000783863">
    <property type="component" value="Unassembled WGS sequence"/>
</dbReference>
<proteinExistence type="predicted"/>
<protein>
    <recommendedName>
        <fullName evidence="1">DUF6884 domain-containing protein</fullName>
    </recommendedName>
</protein>
<evidence type="ECO:0000313" key="3">
    <source>
        <dbReference type="Proteomes" id="UP000783863"/>
    </source>
</evidence>
<dbReference type="AlphaFoldDB" id="A0A8J7YJ86"/>
<reference evidence="2" key="1">
    <citation type="submission" date="2021-06" db="EMBL/GenBank/DDBJ databases">
        <title>Halomicroarcula sp. F24A a new haloarchaeum isolated from saline soil.</title>
        <authorList>
            <person name="Duran-Viseras A."/>
            <person name="Sanchez-Porro C."/>
            <person name="Ventosa A."/>
        </authorList>
    </citation>
    <scope>NUCLEOTIDE SEQUENCE</scope>
    <source>
        <strain evidence="2">F24A</strain>
    </source>
</reference>
<organism evidence="2 3">
    <name type="scientific">Haloarcula salinisoli</name>
    <dbReference type="NCBI Taxonomy" id="2487746"/>
    <lineage>
        <taxon>Archaea</taxon>
        <taxon>Methanobacteriati</taxon>
        <taxon>Methanobacteriota</taxon>
        <taxon>Stenosarchaea group</taxon>
        <taxon>Halobacteria</taxon>
        <taxon>Halobacteriales</taxon>
        <taxon>Haloarculaceae</taxon>
        <taxon>Haloarcula</taxon>
    </lineage>
</organism>
<name>A0A8J7YJ86_9EURY</name>
<dbReference type="RefSeq" id="WP_220587916.1">
    <property type="nucleotide sequence ID" value="NZ_RKLQ01000001.1"/>
</dbReference>
<keyword evidence="3" id="KW-1185">Reference proteome</keyword>
<sequence length="142" mass="16221">MSQEIGLVSCVKTKRDEPDAPRNLYTSPYFEKMRDYAEQNHDEWWVLSAKHGLINPDADPIEPYDETLSGARVAKKREWAERVAKQLDGQGLLFEDVTLVLHAGKDYYDELLPLIESAGVTIEIPTEGLAIGEKQAWYKERL</sequence>
<feature type="domain" description="DUF6884" evidence="1">
    <location>
        <begin position="5"/>
        <end position="140"/>
    </location>
</feature>
<evidence type="ECO:0000259" key="1">
    <source>
        <dbReference type="Pfam" id="PF21818"/>
    </source>
</evidence>
<dbReference type="EMBL" id="RKLQ01000001">
    <property type="protein sequence ID" value="MBX0303724.1"/>
    <property type="molecule type" value="Genomic_DNA"/>
</dbReference>
<dbReference type="InterPro" id="IPR049251">
    <property type="entry name" value="DUF6884"/>
</dbReference>
<accession>A0A8J7YJ86</accession>
<comment type="caution">
    <text evidence="2">The sequence shown here is derived from an EMBL/GenBank/DDBJ whole genome shotgun (WGS) entry which is preliminary data.</text>
</comment>